<protein>
    <submittedName>
        <fullName evidence="1">Uncharacterized protein</fullName>
    </submittedName>
</protein>
<accession>A0AAV4YEP1</accession>
<organism evidence="1 2">
    <name type="scientific">Caerostris extrusa</name>
    <name type="common">Bark spider</name>
    <name type="synonym">Caerostris bankana</name>
    <dbReference type="NCBI Taxonomy" id="172846"/>
    <lineage>
        <taxon>Eukaryota</taxon>
        <taxon>Metazoa</taxon>
        <taxon>Ecdysozoa</taxon>
        <taxon>Arthropoda</taxon>
        <taxon>Chelicerata</taxon>
        <taxon>Arachnida</taxon>
        <taxon>Araneae</taxon>
        <taxon>Araneomorphae</taxon>
        <taxon>Entelegynae</taxon>
        <taxon>Araneoidea</taxon>
        <taxon>Araneidae</taxon>
        <taxon>Caerostris</taxon>
    </lineage>
</organism>
<reference evidence="1 2" key="1">
    <citation type="submission" date="2021-06" db="EMBL/GenBank/DDBJ databases">
        <title>Caerostris extrusa draft genome.</title>
        <authorList>
            <person name="Kono N."/>
            <person name="Arakawa K."/>
        </authorList>
    </citation>
    <scope>NUCLEOTIDE SEQUENCE [LARGE SCALE GENOMIC DNA]</scope>
</reference>
<comment type="caution">
    <text evidence="1">The sequence shown here is derived from an EMBL/GenBank/DDBJ whole genome shotgun (WGS) entry which is preliminary data.</text>
</comment>
<gene>
    <name evidence="1" type="ORF">CEXT_438781</name>
</gene>
<evidence type="ECO:0000313" key="2">
    <source>
        <dbReference type="Proteomes" id="UP001054945"/>
    </source>
</evidence>
<evidence type="ECO:0000313" key="1">
    <source>
        <dbReference type="EMBL" id="GIZ04874.1"/>
    </source>
</evidence>
<dbReference type="AlphaFoldDB" id="A0AAV4YEP1"/>
<name>A0AAV4YEP1_CAEEX</name>
<sequence>MCNPRRISSLLQPHGWMDKPTMLEDRISRHDQVQPEQSRLLKFGKRIYGDICDCIALGPPNCTRVLKSPEKTYN</sequence>
<proteinExistence type="predicted"/>
<keyword evidence="2" id="KW-1185">Reference proteome</keyword>
<dbReference type="EMBL" id="BPLR01019161">
    <property type="protein sequence ID" value="GIZ04874.1"/>
    <property type="molecule type" value="Genomic_DNA"/>
</dbReference>
<dbReference type="Proteomes" id="UP001054945">
    <property type="component" value="Unassembled WGS sequence"/>
</dbReference>